<feature type="transmembrane region" description="Helical" evidence="1">
    <location>
        <begin position="45"/>
        <end position="65"/>
    </location>
</feature>
<evidence type="ECO:0000256" key="1">
    <source>
        <dbReference type="SAM" id="Phobius"/>
    </source>
</evidence>
<keyword evidence="1" id="KW-0812">Transmembrane</keyword>
<feature type="transmembrane region" description="Helical" evidence="1">
    <location>
        <begin position="478"/>
        <end position="498"/>
    </location>
</feature>
<keyword evidence="1" id="KW-0472">Membrane</keyword>
<feature type="transmembrane region" description="Helical" evidence="1">
    <location>
        <begin position="209"/>
        <end position="231"/>
    </location>
</feature>
<feature type="transmembrane region" description="Helical" evidence="1">
    <location>
        <begin position="136"/>
        <end position="157"/>
    </location>
</feature>
<reference evidence="2 3" key="1">
    <citation type="submission" date="2018-04" db="EMBL/GenBank/DDBJ databases">
        <title>Flavobacterium sp. nov., isolated from glacier ice.</title>
        <authorList>
            <person name="Liu Q."/>
            <person name="Xin Y.-H."/>
        </authorList>
    </citation>
    <scope>NUCLEOTIDE SEQUENCE [LARGE SCALE GENOMIC DNA]</scope>
    <source>
        <strain evidence="2 3">RB1R5</strain>
    </source>
</reference>
<name>A0A2U1JLU2_9FLAO</name>
<organism evidence="2 3">
    <name type="scientific">Flavobacterium psychrotolerans</name>
    <dbReference type="NCBI Taxonomy" id="2169410"/>
    <lineage>
        <taxon>Bacteria</taxon>
        <taxon>Pseudomonadati</taxon>
        <taxon>Bacteroidota</taxon>
        <taxon>Flavobacteriia</taxon>
        <taxon>Flavobacteriales</taxon>
        <taxon>Flavobacteriaceae</taxon>
        <taxon>Flavobacterium</taxon>
    </lineage>
</organism>
<gene>
    <name evidence="2" type="ORF">DB895_05860</name>
</gene>
<keyword evidence="3" id="KW-1185">Reference proteome</keyword>
<accession>A0A2U1JLU2</accession>
<sequence>MFLTSSILLGFIRLSFIILFLFYLNRKFINVSNPINLLDFIIHNWFLYGSILLLIIFILVLLNAYNLFNCFFLLIPIIILDAIGIENLKRSKIYFNKHIKSSLLKFLKKSENKKTFWYWFSFKTLKKKNYDKNATLLLILTIVLCGITFASRYYFIIYDNYSLSNPWIDDLNKVIQFDSQLWFANELSVNGEFALVNFYSKITDVSPEIALQVIAILESTLLAVIIFWVISKLSPSKFLAPLIASLSFSLVYIITPLNVYDLLKVNPTFAALTFGLPAFVFFLEPSLLKLTKMGCFVTFSLTFTAIGLIDLFTFCILIPPFLIIGIGLTKYKLDNLHILFSFVLSTAIVFGIYYSTSNYLKADFIEFIHANLLSVSSYTYLPQLILPYENIIRYFQFSTFAGLLFIFPLVLTHKGNWRPTAIFFFYFNFLVVLTYINYPWIDGDMINNALVVFIPIIFGLNVAIIIRILNLVLYPFENLNVITISVILISSLFASVFYQKRNINRLTVSDETPKQILDAYDKIGKSFFPYSYCVVNDPAAQVISTNKHFFMNYSFFLEKYAKVDSINTKNRKDPKFLIKNPQFSLSKSVLVFVLNDKSKAENNIFSENKFLNASLIKELELLKKRGRKINLFYESKVLKVYEIVNEPEESKISDLIF</sequence>
<proteinExistence type="predicted"/>
<feature type="transmembrane region" description="Helical" evidence="1">
    <location>
        <begin position="391"/>
        <end position="411"/>
    </location>
</feature>
<feature type="transmembrane region" description="Helical" evidence="1">
    <location>
        <begin position="265"/>
        <end position="283"/>
    </location>
</feature>
<feature type="transmembrane region" description="Helical" evidence="1">
    <location>
        <begin position="423"/>
        <end position="440"/>
    </location>
</feature>
<keyword evidence="1" id="KW-1133">Transmembrane helix</keyword>
<evidence type="ECO:0000313" key="3">
    <source>
        <dbReference type="Proteomes" id="UP000245449"/>
    </source>
</evidence>
<dbReference type="AlphaFoldDB" id="A0A2U1JLU2"/>
<feature type="transmembrane region" description="Helical" evidence="1">
    <location>
        <begin position="295"/>
        <end position="324"/>
    </location>
</feature>
<evidence type="ECO:0000313" key="2">
    <source>
        <dbReference type="EMBL" id="PWA05944.1"/>
    </source>
</evidence>
<feature type="transmembrane region" description="Helical" evidence="1">
    <location>
        <begin position="6"/>
        <end position="24"/>
    </location>
</feature>
<feature type="transmembrane region" description="Helical" evidence="1">
    <location>
        <begin position="71"/>
        <end position="88"/>
    </location>
</feature>
<feature type="transmembrane region" description="Helical" evidence="1">
    <location>
        <begin position="336"/>
        <end position="355"/>
    </location>
</feature>
<feature type="transmembrane region" description="Helical" evidence="1">
    <location>
        <begin position="446"/>
        <end position="466"/>
    </location>
</feature>
<feature type="transmembrane region" description="Helical" evidence="1">
    <location>
        <begin position="238"/>
        <end position="259"/>
    </location>
</feature>
<protein>
    <submittedName>
        <fullName evidence="2">Uncharacterized protein</fullName>
    </submittedName>
</protein>
<comment type="caution">
    <text evidence="2">The sequence shown here is derived from an EMBL/GenBank/DDBJ whole genome shotgun (WGS) entry which is preliminary data.</text>
</comment>
<dbReference type="Proteomes" id="UP000245449">
    <property type="component" value="Unassembled WGS sequence"/>
</dbReference>
<dbReference type="EMBL" id="QCZI01000005">
    <property type="protein sequence ID" value="PWA05944.1"/>
    <property type="molecule type" value="Genomic_DNA"/>
</dbReference>